<organism evidence="3 4">
    <name type="scientific">Ohtaekwangia koreensis</name>
    <dbReference type="NCBI Taxonomy" id="688867"/>
    <lineage>
        <taxon>Bacteria</taxon>
        <taxon>Pseudomonadati</taxon>
        <taxon>Bacteroidota</taxon>
        <taxon>Cytophagia</taxon>
        <taxon>Cytophagales</taxon>
        <taxon>Fulvivirgaceae</taxon>
        <taxon>Ohtaekwangia</taxon>
    </lineage>
</organism>
<feature type="domain" description="DUF6249" evidence="2">
    <location>
        <begin position="10"/>
        <end position="109"/>
    </location>
</feature>
<keyword evidence="1" id="KW-0472">Membrane</keyword>
<dbReference type="STRING" id="688867.SAMN05660236_1167"/>
<sequence length="118" mass="13453">MNIEFLAIMIPIIAIIGVFTMIIYLRKYDNIERMAMIEKGVSPEFLNIKKPRNTSFPLRASLLLIGAGLGLFIGHILERNFNLEEEVAYFSMLFIFGGIGLGLAYIIEENKNIKERNL</sequence>
<dbReference type="OrthoDB" id="679295at2"/>
<feature type="transmembrane region" description="Helical" evidence="1">
    <location>
        <begin position="6"/>
        <end position="25"/>
    </location>
</feature>
<dbReference type="AlphaFoldDB" id="A0A1T5JJI9"/>
<evidence type="ECO:0000313" key="3">
    <source>
        <dbReference type="EMBL" id="SKC51565.1"/>
    </source>
</evidence>
<proteinExistence type="predicted"/>
<evidence type="ECO:0000259" key="2">
    <source>
        <dbReference type="Pfam" id="PF19762"/>
    </source>
</evidence>
<protein>
    <recommendedName>
        <fullName evidence="2">DUF6249 domain-containing protein</fullName>
    </recommendedName>
</protein>
<evidence type="ECO:0000256" key="1">
    <source>
        <dbReference type="SAM" id="Phobius"/>
    </source>
</evidence>
<evidence type="ECO:0000313" key="4">
    <source>
        <dbReference type="Proteomes" id="UP000190961"/>
    </source>
</evidence>
<keyword evidence="4" id="KW-1185">Reference proteome</keyword>
<dbReference type="Pfam" id="PF19762">
    <property type="entry name" value="DUF6249"/>
    <property type="match status" value="1"/>
</dbReference>
<feature type="transmembrane region" description="Helical" evidence="1">
    <location>
        <begin position="89"/>
        <end position="107"/>
    </location>
</feature>
<dbReference type="RefSeq" id="WP_143785625.1">
    <property type="nucleotide sequence ID" value="NZ_FUZU01000001.1"/>
</dbReference>
<keyword evidence="1" id="KW-0812">Transmembrane</keyword>
<reference evidence="3 4" key="1">
    <citation type="submission" date="2017-02" db="EMBL/GenBank/DDBJ databases">
        <authorList>
            <person name="Peterson S.W."/>
        </authorList>
    </citation>
    <scope>NUCLEOTIDE SEQUENCE [LARGE SCALE GENOMIC DNA]</scope>
    <source>
        <strain evidence="3 4">DSM 25262</strain>
    </source>
</reference>
<accession>A0A1T5JJI9</accession>
<dbReference type="EMBL" id="FUZU01000001">
    <property type="protein sequence ID" value="SKC51565.1"/>
    <property type="molecule type" value="Genomic_DNA"/>
</dbReference>
<feature type="transmembrane region" description="Helical" evidence="1">
    <location>
        <begin position="56"/>
        <end position="77"/>
    </location>
</feature>
<dbReference type="Proteomes" id="UP000190961">
    <property type="component" value="Unassembled WGS sequence"/>
</dbReference>
<dbReference type="InterPro" id="IPR046216">
    <property type="entry name" value="DUF6249"/>
</dbReference>
<name>A0A1T5JJI9_9BACT</name>
<gene>
    <name evidence="3" type="ORF">SAMN05660236_1167</name>
</gene>
<keyword evidence="1" id="KW-1133">Transmembrane helix</keyword>